<reference evidence="8" key="1">
    <citation type="submission" date="2025-08" db="UniProtKB">
        <authorList>
            <consortium name="RefSeq"/>
        </authorList>
    </citation>
    <scope>IDENTIFICATION</scope>
    <source>
        <strain evidence="8">Wakin</strain>
        <tissue evidence="8">Muscle</tissue>
    </source>
</reference>
<dbReference type="InterPro" id="IPR036179">
    <property type="entry name" value="Ig-like_dom_sf"/>
</dbReference>
<evidence type="ECO:0000256" key="2">
    <source>
        <dbReference type="ARBA" id="ARBA00022729"/>
    </source>
</evidence>
<organism evidence="7 8">
    <name type="scientific">Carassius auratus</name>
    <name type="common">Goldfish</name>
    <dbReference type="NCBI Taxonomy" id="7957"/>
    <lineage>
        <taxon>Eukaryota</taxon>
        <taxon>Metazoa</taxon>
        <taxon>Chordata</taxon>
        <taxon>Craniata</taxon>
        <taxon>Vertebrata</taxon>
        <taxon>Euteleostomi</taxon>
        <taxon>Actinopterygii</taxon>
        <taxon>Neopterygii</taxon>
        <taxon>Teleostei</taxon>
        <taxon>Ostariophysi</taxon>
        <taxon>Cypriniformes</taxon>
        <taxon>Cyprinidae</taxon>
        <taxon>Cyprininae</taxon>
        <taxon>Carassius</taxon>
    </lineage>
</organism>
<keyword evidence="4" id="KW-0325">Glycoprotein</keyword>
<protein>
    <submittedName>
        <fullName evidence="8">Uncharacterized protein LOC113045338</fullName>
    </submittedName>
</protein>
<evidence type="ECO:0000256" key="1">
    <source>
        <dbReference type="ARBA" id="ARBA00004370"/>
    </source>
</evidence>
<dbReference type="KEGG" id="caua:113045338"/>
<evidence type="ECO:0000256" key="3">
    <source>
        <dbReference type="ARBA" id="ARBA00023136"/>
    </source>
</evidence>
<comment type="subcellular location">
    <subcellularLocation>
        <location evidence="1">Membrane</location>
    </subcellularLocation>
</comment>
<dbReference type="GO" id="GO:0016020">
    <property type="term" value="C:membrane"/>
    <property type="evidence" value="ECO:0007669"/>
    <property type="project" value="UniProtKB-SubCell"/>
</dbReference>
<evidence type="ECO:0000313" key="8">
    <source>
        <dbReference type="RefSeq" id="XP_026061453.1"/>
    </source>
</evidence>
<dbReference type="OrthoDB" id="8955135at2759"/>
<evidence type="ECO:0000256" key="4">
    <source>
        <dbReference type="ARBA" id="ARBA00023180"/>
    </source>
</evidence>
<dbReference type="InterPro" id="IPR003599">
    <property type="entry name" value="Ig_sub"/>
</dbReference>
<sequence length="594" mass="66918">MFAMMAVNHHLASFILLLVSNTGFSAEISVFVQTGASVQLDIQTQEKPEFDLLAWMNDKSESIVRYNSDSKRVTPHDSYKTRVVFNDVTFSLTLKNMQKTDSGLYTARTIGSKTTDLVSYRVSVIDSVEAPVLTVNSIWSSSDSCTVNFTCRAHELMINSSFQNNRCSPQEVTSQINTLILDCSEEYIICNHSNPVSWKQDRRNITQLCGGFSAEISVFVQTGASVQLDIQTQEKPEFDLLAWMNDKSESIVRYNSDSKRVTPHDSYKDRVVFNDVTFSLTLKNMQKTDSGLYTARTIGSKTRDLVSYRVSVIDSVEAPVLTVNSNWFSSDSCTVNFTCRAHELMINSSFQNNRCSPQEVTSQINTLILDCSEEHIFCNHSNPVSWKQDRRNITQLCGGFSAEISVFVQTGASVQLDIQTQEKPEFDLLAWMNDKSESIVRYNSDSKRVTPHDSYKDRVVFNDVTFSLTLKNMQKTDSGLYTARTIGSKTTDLVSYRVSVIDSVEAPVLTVNSIWSSSDSCTVNFTCRAHELMINSSYQNNRCSPQEVTSQINTLILDCSEESIICNHSNPVSWKQDRINITQLCGEPWSVLHL</sequence>
<accession>A0A6P6JP48</accession>
<keyword evidence="3" id="KW-0472">Membrane</keyword>
<feature type="domain" description="Immunoglobulin" evidence="6">
    <location>
        <begin position="215"/>
        <end position="313"/>
    </location>
</feature>
<dbReference type="InterPro" id="IPR015631">
    <property type="entry name" value="CD2/SLAM_rcpt"/>
</dbReference>
<evidence type="ECO:0000256" key="5">
    <source>
        <dbReference type="SAM" id="SignalP"/>
    </source>
</evidence>
<dbReference type="Proteomes" id="UP000515129">
    <property type="component" value="Chromosome 27"/>
</dbReference>
<dbReference type="InterPro" id="IPR013783">
    <property type="entry name" value="Ig-like_fold"/>
</dbReference>
<feature type="domain" description="Immunoglobulin" evidence="6">
    <location>
        <begin position="403"/>
        <end position="501"/>
    </location>
</feature>
<name>A0A6P6JP48_CARAU</name>
<dbReference type="GeneID" id="113045338"/>
<dbReference type="PANTHER" id="PTHR12080:SF56">
    <property type="entry name" value="NATURAL KILLER CELL RECEPTOR 2B4"/>
    <property type="match status" value="1"/>
</dbReference>
<evidence type="ECO:0000313" key="7">
    <source>
        <dbReference type="Proteomes" id="UP000515129"/>
    </source>
</evidence>
<dbReference type="Gene3D" id="2.60.40.10">
    <property type="entry name" value="Immunoglobulins"/>
    <property type="match status" value="3"/>
</dbReference>
<dbReference type="InterPro" id="IPR013106">
    <property type="entry name" value="Ig_V-set"/>
</dbReference>
<dbReference type="SUPFAM" id="SSF48726">
    <property type="entry name" value="Immunoglobulin"/>
    <property type="match status" value="3"/>
</dbReference>
<dbReference type="Pfam" id="PF07686">
    <property type="entry name" value="V-set"/>
    <property type="match status" value="3"/>
</dbReference>
<keyword evidence="2 5" id="KW-0732">Signal</keyword>
<gene>
    <name evidence="8" type="primary">LOC113045338</name>
</gene>
<evidence type="ECO:0000259" key="6">
    <source>
        <dbReference type="SMART" id="SM00409"/>
    </source>
</evidence>
<dbReference type="SMART" id="SM00409">
    <property type="entry name" value="IG"/>
    <property type="match status" value="3"/>
</dbReference>
<keyword evidence="7" id="KW-1185">Reference proteome</keyword>
<dbReference type="PANTHER" id="PTHR12080">
    <property type="entry name" value="SIGNALING LYMPHOCYTIC ACTIVATION MOLECULE"/>
    <property type="match status" value="1"/>
</dbReference>
<proteinExistence type="predicted"/>
<dbReference type="AlphaFoldDB" id="A0A6P6JP48"/>
<dbReference type="RefSeq" id="XP_026061453.1">
    <property type="nucleotide sequence ID" value="XM_026205668.1"/>
</dbReference>
<feature type="signal peptide" evidence="5">
    <location>
        <begin position="1"/>
        <end position="25"/>
    </location>
</feature>
<feature type="domain" description="Immunoglobulin" evidence="6">
    <location>
        <begin position="27"/>
        <end position="125"/>
    </location>
</feature>
<feature type="chain" id="PRO_5028065114" evidence="5">
    <location>
        <begin position="26"/>
        <end position="594"/>
    </location>
</feature>